<reference evidence="2 3" key="1">
    <citation type="submission" date="2019-07" db="EMBL/GenBank/DDBJ databases">
        <title>Genomes of Cafeteria roenbergensis.</title>
        <authorList>
            <person name="Fischer M.G."/>
            <person name="Hackl T."/>
            <person name="Roman M."/>
        </authorList>
    </citation>
    <scope>NUCLEOTIDE SEQUENCE [LARGE SCALE GENOMIC DNA]</scope>
    <source>
        <strain evidence="2 3">Cflag</strain>
    </source>
</reference>
<evidence type="ECO:0000313" key="3">
    <source>
        <dbReference type="Proteomes" id="UP000325113"/>
    </source>
</evidence>
<dbReference type="AlphaFoldDB" id="A0A5A8D1G9"/>
<feature type="region of interest" description="Disordered" evidence="1">
    <location>
        <begin position="393"/>
        <end position="420"/>
    </location>
</feature>
<protein>
    <submittedName>
        <fullName evidence="2">Uncharacterized protein</fullName>
    </submittedName>
</protein>
<feature type="compositionally biased region" description="Basic and acidic residues" evidence="1">
    <location>
        <begin position="234"/>
        <end position="252"/>
    </location>
</feature>
<evidence type="ECO:0000256" key="1">
    <source>
        <dbReference type="SAM" id="MobiDB-lite"/>
    </source>
</evidence>
<gene>
    <name evidence="2" type="ORF">FNF31_05037</name>
</gene>
<feature type="compositionally biased region" description="Basic and acidic residues" evidence="1">
    <location>
        <begin position="184"/>
        <end position="198"/>
    </location>
</feature>
<organism evidence="2 3">
    <name type="scientific">Cafeteria roenbergensis</name>
    <name type="common">Marine flagellate</name>
    <dbReference type="NCBI Taxonomy" id="33653"/>
    <lineage>
        <taxon>Eukaryota</taxon>
        <taxon>Sar</taxon>
        <taxon>Stramenopiles</taxon>
        <taxon>Bigyra</taxon>
        <taxon>Opalozoa</taxon>
        <taxon>Bicosoecida</taxon>
        <taxon>Cafeteriaceae</taxon>
        <taxon>Cafeteria</taxon>
    </lineage>
</organism>
<feature type="compositionally biased region" description="Low complexity" evidence="1">
    <location>
        <begin position="393"/>
        <end position="403"/>
    </location>
</feature>
<proteinExistence type="predicted"/>
<evidence type="ECO:0000313" key="2">
    <source>
        <dbReference type="EMBL" id="KAA0159085.1"/>
    </source>
</evidence>
<comment type="caution">
    <text evidence="2">The sequence shown here is derived from an EMBL/GenBank/DDBJ whole genome shotgun (WGS) entry which is preliminary data.</text>
</comment>
<feature type="compositionally biased region" description="Low complexity" evidence="1">
    <location>
        <begin position="62"/>
        <end position="96"/>
    </location>
</feature>
<name>A0A5A8D1G9_CAFRO</name>
<dbReference type="EMBL" id="VLTM01000058">
    <property type="protein sequence ID" value="KAA0159085.1"/>
    <property type="molecule type" value="Genomic_DNA"/>
</dbReference>
<feature type="compositionally biased region" description="Low complexity" evidence="1">
    <location>
        <begin position="270"/>
        <end position="285"/>
    </location>
</feature>
<feature type="compositionally biased region" description="Acidic residues" evidence="1">
    <location>
        <begin position="199"/>
        <end position="209"/>
    </location>
</feature>
<feature type="region of interest" description="Disordered" evidence="1">
    <location>
        <begin position="48"/>
        <end position="143"/>
    </location>
</feature>
<feature type="compositionally biased region" description="Low complexity" evidence="1">
    <location>
        <begin position="113"/>
        <end position="133"/>
    </location>
</feature>
<dbReference type="Proteomes" id="UP000325113">
    <property type="component" value="Unassembled WGS sequence"/>
</dbReference>
<feature type="compositionally biased region" description="Low complexity" evidence="1">
    <location>
        <begin position="310"/>
        <end position="325"/>
    </location>
</feature>
<feature type="compositionally biased region" description="Polar residues" evidence="1">
    <location>
        <begin position="217"/>
        <end position="233"/>
    </location>
</feature>
<sequence length="451" mass="45297">MAGVEEQWFPVTSAFRATLRGQISVEPGDAVTRVGVPDSGAWASVLAKRDPASAPASAPVNGATGTSHAASAGAADGSEAAAGGSSSNSSSSSSSGSSGGGPAGSSGRGIHRSGAGSPSEPGASSSGPGLADGDPADTPSYRAGFVPLRCFDIPAWTAFREARSRARATSAGRSRGATLQGSDARAEEDSDSSDRSTDSFDDDDDDDVDGITIRSPFPSQRVQRTIQSVSQPVSRDRRGADMPESDASHDVDATSGPVSKQQPPRDRAASAEAAGAAAASEPSSRGPDHTSAKPSPTSTSTSAKRHPGRAESAPSARPRAAPGSADWKDSASDVDSDGGSATLPAPSVAGSGRCTALFRDDGAMMLVTPTHVVELSADGELISVRPADEVAAGYASDSDGSAGKTPADDGAAAHSDPADLAAESLTESLAWRANISEAFGGQRHGQRNRWK</sequence>
<feature type="region of interest" description="Disordered" evidence="1">
    <location>
        <begin position="162"/>
        <end position="353"/>
    </location>
</feature>
<feature type="compositionally biased region" description="Gly residues" evidence="1">
    <location>
        <begin position="97"/>
        <end position="107"/>
    </location>
</feature>
<feature type="compositionally biased region" description="Low complexity" evidence="1">
    <location>
        <begin position="167"/>
        <end position="178"/>
    </location>
</feature>
<feature type="compositionally biased region" description="Low complexity" evidence="1">
    <location>
        <begin position="292"/>
        <end position="302"/>
    </location>
</feature>
<accession>A0A5A8D1G9</accession>